<comment type="caution">
    <text evidence="1">The sequence shown here is derived from an EMBL/GenBank/DDBJ whole genome shotgun (WGS) entry which is preliminary data.</text>
</comment>
<gene>
    <name evidence="1" type="ORF">HPB50_014032</name>
</gene>
<accession>A0ACB7T7Q0</accession>
<keyword evidence="2" id="KW-1185">Reference proteome</keyword>
<protein>
    <submittedName>
        <fullName evidence="1">Uncharacterized protein</fullName>
    </submittedName>
</protein>
<reference evidence="1" key="1">
    <citation type="submission" date="2020-05" db="EMBL/GenBank/DDBJ databases">
        <title>Large-scale comparative analyses of tick genomes elucidate their genetic diversity and vector capacities.</title>
        <authorList>
            <person name="Jia N."/>
            <person name="Wang J."/>
            <person name="Shi W."/>
            <person name="Du L."/>
            <person name="Sun Y."/>
            <person name="Zhan W."/>
            <person name="Jiang J."/>
            <person name="Wang Q."/>
            <person name="Zhang B."/>
            <person name="Ji P."/>
            <person name="Sakyi L.B."/>
            <person name="Cui X."/>
            <person name="Yuan T."/>
            <person name="Jiang B."/>
            <person name="Yang W."/>
            <person name="Lam T.T.-Y."/>
            <person name="Chang Q."/>
            <person name="Ding S."/>
            <person name="Wang X."/>
            <person name="Zhu J."/>
            <person name="Ruan X."/>
            <person name="Zhao L."/>
            <person name="Wei J."/>
            <person name="Que T."/>
            <person name="Du C."/>
            <person name="Cheng J."/>
            <person name="Dai P."/>
            <person name="Han X."/>
            <person name="Huang E."/>
            <person name="Gao Y."/>
            <person name="Liu J."/>
            <person name="Shao H."/>
            <person name="Ye R."/>
            <person name="Li L."/>
            <person name="Wei W."/>
            <person name="Wang X."/>
            <person name="Wang C."/>
            <person name="Yang T."/>
            <person name="Huo Q."/>
            <person name="Li W."/>
            <person name="Guo W."/>
            <person name="Chen H."/>
            <person name="Zhou L."/>
            <person name="Ni X."/>
            <person name="Tian J."/>
            <person name="Zhou Y."/>
            <person name="Sheng Y."/>
            <person name="Liu T."/>
            <person name="Pan Y."/>
            <person name="Xia L."/>
            <person name="Li J."/>
            <person name="Zhao F."/>
            <person name="Cao W."/>
        </authorList>
    </citation>
    <scope>NUCLEOTIDE SEQUENCE</scope>
    <source>
        <strain evidence="1">Hyas-2018</strain>
    </source>
</reference>
<dbReference type="Proteomes" id="UP000821845">
    <property type="component" value="Chromosome 10"/>
</dbReference>
<sequence>MGRYPDVQEKMRQEALEAFAKEGDHLSLQTLTTLPYSNQVIFETMRLYPAAVIATTRSSDDDYRYGKYVIKKGTSVMVPTYQLHHDPMYWNEPEKFDPERFSPENKQSINPTAYQPFGLGPRMCPGHRLALAELVSAAAEILRHYSITLGRSQKSTLAPFHSHLTQSPCRQLRAVECQTVPKPTQPVVPTAMSFNWCVATGEDLATLSVHMIKTELQRRSLSTTGSKEEIINRLIRYRSRTPATP</sequence>
<name>A0ACB7T7Q0_HYAAI</name>
<evidence type="ECO:0000313" key="1">
    <source>
        <dbReference type="EMBL" id="KAH6943025.1"/>
    </source>
</evidence>
<evidence type="ECO:0000313" key="2">
    <source>
        <dbReference type="Proteomes" id="UP000821845"/>
    </source>
</evidence>
<dbReference type="EMBL" id="CM023490">
    <property type="protein sequence ID" value="KAH6943025.1"/>
    <property type="molecule type" value="Genomic_DNA"/>
</dbReference>
<proteinExistence type="predicted"/>
<organism evidence="1 2">
    <name type="scientific">Hyalomma asiaticum</name>
    <name type="common">Tick</name>
    <dbReference type="NCBI Taxonomy" id="266040"/>
    <lineage>
        <taxon>Eukaryota</taxon>
        <taxon>Metazoa</taxon>
        <taxon>Ecdysozoa</taxon>
        <taxon>Arthropoda</taxon>
        <taxon>Chelicerata</taxon>
        <taxon>Arachnida</taxon>
        <taxon>Acari</taxon>
        <taxon>Parasitiformes</taxon>
        <taxon>Ixodida</taxon>
        <taxon>Ixodoidea</taxon>
        <taxon>Ixodidae</taxon>
        <taxon>Hyalomminae</taxon>
        <taxon>Hyalomma</taxon>
    </lineage>
</organism>